<reference evidence="1" key="2">
    <citation type="submission" date="2022-01" db="EMBL/GenBank/DDBJ databases">
        <authorList>
            <person name="Yamashiro T."/>
            <person name="Shiraishi A."/>
            <person name="Satake H."/>
            <person name="Nakayama K."/>
        </authorList>
    </citation>
    <scope>NUCLEOTIDE SEQUENCE</scope>
</reference>
<comment type="caution">
    <text evidence="1">The sequence shown here is derived from an EMBL/GenBank/DDBJ whole genome shotgun (WGS) entry which is preliminary data.</text>
</comment>
<dbReference type="EMBL" id="BQNB010009033">
    <property type="protein sequence ID" value="GJS57796.1"/>
    <property type="molecule type" value="Genomic_DNA"/>
</dbReference>
<reference evidence="1" key="1">
    <citation type="journal article" date="2022" name="Int. J. Mol. Sci.">
        <title>Draft Genome of Tanacetum Coccineum: Genomic Comparison of Closely Related Tanacetum-Family Plants.</title>
        <authorList>
            <person name="Yamashiro T."/>
            <person name="Shiraishi A."/>
            <person name="Nakayama K."/>
            <person name="Satake H."/>
        </authorList>
    </citation>
    <scope>NUCLEOTIDE SEQUENCE</scope>
</reference>
<organism evidence="1 2">
    <name type="scientific">Tanacetum coccineum</name>
    <dbReference type="NCBI Taxonomy" id="301880"/>
    <lineage>
        <taxon>Eukaryota</taxon>
        <taxon>Viridiplantae</taxon>
        <taxon>Streptophyta</taxon>
        <taxon>Embryophyta</taxon>
        <taxon>Tracheophyta</taxon>
        <taxon>Spermatophyta</taxon>
        <taxon>Magnoliopsida</taxon>
        <taxon>eudicotyledons</taxon>
        <taxon>Gunneridae</taxon>
        <taxon>Pentapetalae</taxon>
        <taxon>asterids</taxon>
        <taxon>campanulids</taxon>
        <taxon>Asterales</taxon>
        <taxon>Asteraceae</taxon>
        <taxon>Asteroideae</taxon>
        <taxon>Anthemideae</taxon>
        <taxon>Anthemidinae</taxon>
        <taxon>Tanacetum</taxon>
    </lineage>
</organism>
<name>A0ABQ4WYP7_9ASTR</name>
<protein>
    <submittedName>
        <fullName evidence="1">Serine/threonine-protein kinase HT1-like protein</fullName>
    </submittedName>
</protein>
<dbReference type="InterPro" id="IPR036875">
    <property type="entry name" value="Znf_CCHC_sf"/>
</dbReference>
<evidence type="ECO:0000313" key="2">
    <source>
        <dbReference type="Proteomes" id="UP001151760"/>
    </source>
</evidence>
<sequence>MIRQFRPSTLPVGSPVLPPPLLVRPPVLLPRGAAVDRPTLYVVILGGILYTREDIGYGKGFLEFKKEWGRVVKEKSRGSIDISAKVNNGVDERMTTSSNVTTNTQSLANDTTRVTGVMPSAIDGPILGVFGCGHMGDANVGEAGDVVCSWSLLELLVRNTWGKYGLVKSMLNSSTGIFSFQYSFMEGLDAMLKNGPCYARELIEVRADVELKDNIVVAMLKIVKEGFYTCNVRVEYEWKPPRCTSCKVFGHVQDECPKNKGSDVVKNIKKPSQTNKGVPVGPKVGFKPSKQVYRQVSGFLRDQRAAVDKVARNVCGRTGRKFPRQWALAGLMEGAVYDLVAAFVLMERWWWWWWWRWCLVVKDVRGGGWWW</sequence>
<keyword evidence="2" id="KW-1185">Reference proteome</keyword>
<dbReference type="Proteomes" id="UP001151760">
    <property type="component" value="Unassembled WGS sequence"/>
</dbReference>
<proteinExistence type="predicted"/>
<gene>
    <name evidence="1" type="ORF">Tco_0652580</name>
</gene>
<dbReference type="SUPFAM" id="SSF57756">
    <property type="entry name" value="Retrovirus zinc finger-like domains"/>
    <property type="match status" value="1"/>
</dbReference>
<evidence type="ECO:0000313" key="1">
    <source>
        <dbReference type="EMBL" id="GJS57796.1"/>
    </source>
</evidence>
<accession>A0ABQ4WYP7</accession>